<dbReference type="PANTHER" id="PTHR24304:SF2">
    <property type="entry name" value="24-HYDROXYCHOLESTEROL 7-ALPHA-HYDROXYLASE"/>
    <property type="match status" value="1"/>
</dbReference>
<dbReference type="SUPFAM" id="SSF48264">
    <property type="entry name" value="Cytochrome P450"/>
    <property type="match status" value="1"/>
</dbReference>
<evidence type="ECO:0000256" key="4">
    <source>
        <dbReference type="ARBA" id="ARBA00023004"/>
    </source>
</evidence>
<gene>
    <name evidence="7" type="ORF">K458DRAFT_445237</name>
</gene>
<evidence type="ECO:0000313" key="7">
    <source>
        <dbReference type="EMBL" id="KAF2680556.1"/>
    </source>
</evidence>
<dbReference type="PANTHER" id="PTHR24304">
    <property type="entry name" value="CYTOCHROME P450 FAMILY 7"/>
    <property type="match status" value="1"/>
</dbReference>
<evidence type="ECO:0000256" key="6">
    <source>
        <dbReference type="SAM" id="MobiDB-lite"/>
    </source>
</evidence>
<dbReference type="Gene3D" id="1.10.630.10">
    <property type="entry name" value="Cytochrome P450"/>
    <property type="match status" value="1"/>
</dbReference>
<evidence type="ECO:0000256" key="1">
    <source>
        <dbReference type="ARBA" id="ARBA00010617"/>
    </source>
</evidence>
<dbReference type="InterPro" id="IPR050529">
    <property type="entry name" value="CYP450_sterol_14alpha_dmase"/>
</dbReference>
<dbReference type="GO" id="GO:0020037">
    <property type="term" value="F:heme binding"/>
    <property type="evidence" value="ECO:0007669"/>
    <property type="project" value="InterPro"/>
</dbReference>
<dbReference type="InterPro" id="IPR036396">
    <property type="entry name" value="Cyt_P450_sf"/>
</dbReference>
<evidence type="ECO:0000256" key="3">
    <source>
        <dbReference type="ARBA" id="ARBA00022723"/>
    </source>
</evidence>
<evidence type="ECO:0000256" key="5">
    <source>
        <dbReference type="PIRSR" id="PIRSR602401-1"/>
    </source>
</evidence>
<comment type="cofactor">
    <cofactor evidence="5">
        <name>heme</name>
        <dbReference type="ChEBI" id="CHEBI:30413"/>
    </cofactor>
</comment>
<keyword evidence="4 5" id="KW-0408">Iron</keyword>
<dbReference type="Proteomes" id="UP000799291">
    <property type="component" value="Unassembled WGS sequence"/>
</dbReference>
<reference evidence="7" key="1">
    <citation type="journal article" date="2020" name="Stud. Mycol.">
        <title>101 Dothideomycetes genomes: a test case for predicting lifestyles and emergence of pathogens.</title>
        <authorList>
            <person name="Haridas S."/>
            <person name="Albert R."/>
            <person name="Binder M."/>
            <person name="Bloem J."/>
            <person name="Labutti K."/>
            <person name="Salamov A."/>
            <person name="Andreopoulos B."/>
            <person name="Baker S."/>
            <person name="Barry K."/>
            <person name="Bills G."/>
            <person name="Bluhm B."/>
            <person name="Cannon C."/>
            <person name="Castanera R."/>
            <person name="Culley D."/>
            <person name="Daum C."/>
            <person name="Ezra D."/>
            <person name="Gonzalez J."/>
            <person name="Henrissat B."/>
            <person name="Kuo A."/>
            <person name="Liang C."/>
            <person name="Lipzen A."/>
            <person name="Lutzoni F."/>
            <person name="Magnuson J."/>
            <person name="Mondo S."/>
            <person name="Nolan M."/>
            <person name="Ohm R."/>
            <person name="Pangilinan J."/>
            <person name="Park H.-J."/>
            <person name="Ramirez L."/>
            <person name="Alfaro M."/>
            <person name="Sun H."/>
            <person name="Tritt A."/>
            <person name="Yoshinaga Y."/>
            <person name="Zwiers L.-H."/>
            <person name="Turgeon B."/>
            <person name="Goodwin S."/>
            <person name="Spatafora J."/>
            <person name="Crous P."/>
            <person name="Grigoriev I."/>
        </authorList>
    </citation>
    <scope>NUCLEOTIDE SEQUENCE</scope>
    <source>
        <strain evidence="7">CBS 122367</strain>
    </source>
</reference>
<keyword evidence="2 5" id="KW-0349">Heme</keyword>
<name>A0A6G1IQN4_9PLEO</name>
<sequence>MHLYFAYRIKQKSRAKVPPTIPYYAPVLGSAISYLRNPGQFIENTALSQRNPVAMSIATKKFFFVYRNHNVSILWKSSSLSTSTAMYCYVLINFFGMPKRAARRISKDNSGFSPQPQPGTHVEDRNRVDFLVHQNLLRFLKGPGFDPFYRRFEKNLASQLDKLSIGHDWVTMPDLYDFVTREVMPPGLEAMCGPYLMSHNPDFCKVFWEYNAAIPTLAKRLPKMLNRTAYELRDSLLKDIKAWHAWARCNFDDSKVSEDGQYDPFWGSGFMRERQDMFMGIDDFDFDSIASEDLGAIFGANANAIISAFWAIYYVFRDPELLARARAEAFNAIRESTCEIREDGRLPLFDDAILGRQPLLLSVYAEVLRLRVTAYITRYTEREEMHVGDWRFPMNHAILVPISAAHMDTSIWNVGRYGEHPVTSFWAERFLVRPNDPYSGPKRRQVSETAKEGPLGDMTKTEVSSEARFSTDGMQAAWIPYGGGPRACPGRHFAKRQILLIIAAFISCFDIDINGQEKLGVSQEDFGTGTQKPSTKCPFRIRRKLYAYQP</sequence>
<protein>
    <submittedName>
        <fullName evidence="7">Cytochrome P450</fullName>
    </submittedName>
</protein>
<evidence type="ECO:0000256" key="2">
    <source>
        <dbReference type="ARBA" id="ARBA00022617"/>
    </source>
</evidence>
<feature type="binding site" description="axial binding residue" evidence="5">
    <location>
        <position position="488"/>
    </location>
    <ligand>
        <name>heme</name>
        <dbReference type="ChEBI" id="CHEBI:30413"/>
    </ligand>
    <ligandPart>
        <name>Fe</name>
        <dbReference type="ChEBI" id="CHEBI:18248"/>
    </ligandPart>
</feature>
<keyword evidence="3 5" id="KW-0479">Metal-binding</keyword>
<dbReference type="GO" id="GO:0005506">
    <property type="term" value="F:iron ion binding"/>
    <property type="evidence" value="ECO:0007669"/>
    <property type="project" value="InterPro"/>
</dbReference>
<dbReference type="InterPro" id="IPR001128">
    <property type="entry name" value="Cyt_P450"/>
</dbReference>
<feature type="region of interest" description="Disordered" evidence="6">
    <location>
        <begin position="438"/>
        <end position="462"/>
    </location>
</feature>
<dbReference type="OrthoDB" id="3366823at2759"/>
<dbReference type="AlphaFoldDB" id="A0A6G1IQN4"/>
<comment type="similarity">
    <text evidence="1">Belongs to the cytochrome P450 family.</text>
</comment>
<dbReference type="InterPro" id="IPR002401">
    <property type="entry name" value="Cyt_P450_E_grp-I"/>
</dbReference>
<proteinExistence type="inferred from homology"/>
<dbReference type="CDD" id="cd11040">
    <property type="entry name" value="CYP7_CYP8-like"/>
    <property type="match status" value="1"/>
</dbReference>
<dbReference type="PRINTS" id="PR00463">
    <property type="entry name" value="EP450I"/>
</dbReference>
<organism evidence="7 8">
    <name type="scientific">Lentithecium fluviatile CBS 122367</name>
    <dbReference type="NCBI Taxonomy" id="1168545"/>
    <lineage>
        <taxon>Eukaryota</taxon>
        <taxon>Fungi</taxon>
        <taxon>Dikarya</taxon>
        <taxon>Ascomycota</taxon>
        <taxon>Pezizomycotina</taxon>
        <taxon>Dothideomycetes</taxon>
        <taxon>Pleosporomycetidae</taxon>
        <taxon>Pleosporales</taxon>
        <taxon>Massarineae</taxon>
        <taxon>Lentitheciaceae</taxon>
        <taxon>Lentithecium</taxon>
    </lineage>
</organism>
<keyword evidence="8" id="KW-1185">Reference proteome</keyword>
<evidence type="ECO:0000313" key="8">
    <source>
        <dbReference type="Proteomes" id="UP000799291"/>
    </source>
</evidence>
<dbReference type="GO" id="GO:0016705">
    <property type="term" value="F:oxidoreductase activity, acting on paired donors, with incorporation or reduction of molecular oxygen"/>
    <property type="evidence" value="ECO:0007669"/>
    <property type="project" value="InterPro"/>
</dbReference>
<dbReference type="EMBL" id="MU005596">
    <property type="protein sequence ID" value="KAF2680556.1"/>
    <property type="molecule type" value="Genomic_DNA"/>
</dbReference>
<dbReference type="GO" id="GO:0008395">
    <property type="term" value="F:steroid hydroxylase activity"/>
    <property type="evidence" value="ECO:0007669"/>
    <property type="project" value="TreeGrafter"/>
</dbReference>
<dbReference type="Pfam" id="PF00067">
    <property type="entry name" value="p450"/>
    <property type="match status" value="2"/>
</dbReference>
<accession>A0A6G1IQN4</accession>